<reference evidence="1" key="1">
    <citation type="submission" date="2022-04" db="EMBL/GenBank/DDBJ databases">
        <title>Genome of the entomopathogenic fungus Entomophthora muscae.</title>
        <authorList>
            <person name="Elya C."/>
            <person name="Lovett B.R."/>
            <person name="Lee E."/>
            <person name="Macias A.M."/>
            <person name="Hajek A.E."/>
            <person name="De Bivort B.L."/>
            <person name="Kasson M.T."/>
            <person name="De Fine Licht H.H."/>
            <person name="Stajich J.E."/>
        </authorList>
    </citation>
    <scope>NUCLEOTIDE SEQUENCE</scope>
    <source>
        <strain evidence="1">Berkeley</strain>
    </source>
</reference>
<dbReference type="Proteomes" id="UP001165960">
    <property type="component" value="Unassembled WGS sequence"/>
</dbReference>
<comment type="caution">
    <text evidence="1">The sequence shown here is derived from an EMBL/GenBank/DDBJ whole genome shotgun (WGS) entry which is preliminary data.</text>
</comment>
<gene>
    <name evidence="1" type="ORF">DSO57_1029078</name>
</gene>
<evidence type="ECO:0000313" key="1">
    <source>
        <dbReference type="EMBL" id="KAJ9087839.1"/>
    </source>
</evidence>
<proteinExistence type="predicted"/>
<organism evidence="1 2">
    <name type="scientific">Entomophthora muscae</name>
    <dbReference type="NCBI Taxonomy" id="34485"/>
    <lineage>
        <taxon>Eukaryota</taxon>
        <taxon>Fungi</taxon>
        <taxon>Fungi incertae sedis</taxon>
        <taxon>Zoopagomycota</taxon>
        <taxon>Entomophthoromycotina</taxon>
        <taxon>Entomophthoromycetes</taxon>
        <taxon>Entomophthorales</taxon>
        <taxon>Entomophthoraceae</taxon>
        <taxon>Entomophthora</taxon>
    </lineage>
</organism>
<keyword evidence="2" id="KW-1185">Reference proteome</keyword>
<accession>A0ACC2UM34</accession>
<sequence>MQSYLILGLGLITSCAGECSRIVERREIRELSTSEVNDFVSALSKLHEEKWEGISKYEKFTKTHVDNKQYSHFSPQFLPWHRHFIRKLEMELQRINPDVVLPYWDWSLDSQEPHNSPIMSSEYMGGNGDPANDYCVKDGPFSNWHMDYPTPHCLRRDYDEGTKMSVFSTPEAISVNLNVPKFSDFSLQLEIKHGAPHVNIGGDKGDIFPMHSPNDPIFFLHHTFIDMLWAEWQARHPDSVYEGERYRTTGTADDIMHPFNSTVASTLDTYSDFYCYTYPRYPRQIIPKAAPPGLRSLIANLARRNPFMGHRRTRITQANVDRSLPGLMHKASEFAPYLDISGLKIKALQKRKPLPAAFIKMNNINPEEASKSLSEENSIIDRLNSFRSFVSLSQSQSLLNSFYKSHLVSRHFNK</sequence>
<name>A0ACC2UM34_9FUNG</name>
<evidence type="ECO:0000313" key="2">
    <source>
        <dbReference type="Proteomes" id="UP001165960"/>
    </source>
</evidence>
<dbReference type="EMBL" id="QTSX02000189">
    <property type="protein sequence ID" value="KAJ9087839.1"/>
    <property type="molecule type" value="Genomic_DNA"/>
</dbReference>
<protein>
    <submittedName>
        <fullName evidence="1">Uncharacterized protein</fullName>
    </submittedName>
</protein>